<reference evidence="3 4" key="1">
    <citation type="submission" date="2024-01" db="EMBL/GenBank/DDBJ databases">
        <title>Complete genome of Cladobotryum mycophilum ATHUM6906.</title>
        <authorList>
            <person name="Christinaki A.C."/>
            <person name="Myridakis A.I."/>
            <person name="Kouvelis V.N."/>
        </authorList>
    </citation>
    <scope>NUCLEOTIDE SEQUENCE [LARGE SCALE GENOMIC DNA]</scope>
    <source>
        <strain evidence="3 4">ATHUM6906</strain>
    </source>
</reference>
<feature type="transmembrane region" description="Helical" evidence="2">
    <location>
        <begin position="12"/>
        <end position="34"/>
    </location>
</feature>
<feature type="transmembrane region" description="Helical" evidence="2">
    <location>
        <begin position="54"/>
        <end position="74"/>
    </location>
</feature>
<feature type="compositionally biased region" description="Polar residues" evidence="1">
    <location>
        <begin position="205"/>
        <end position="217"/>
    </location>
</feature>
<organism evidence="3 4">
    <name type="scientific">Cladobotryum mycophilum</name>
    <dbReference type="NCBI Taxonomy" id="491253"/>
    <lineage>
        <taxon>Eukaryota</taxon>
        <taxon>Fungi</taxon>
        <taxon>Dikarya</taxon>
        <taxon>Ascomycota</taxon>
        <taxon>Pezizomycotina</taxon>
        <taxon>Sordariomycetes</taxon>
        <taxon>Hypocreomycetidae</taxon>
        <taxon>Hypocreales</taxon>
        <taxon>Hypocreaceae</taxon>
        <taxon>Cladobotryum</taxon>
    </lineage>
</organism>
<gene>
    <name evidence="3" type="ORF">PT974_06713</name>
</gene>
<evidence type="ECO:0000256" key="1">
    <source>
        <dbReference type="SAM" id="MobiDB-lite"/>
    </source>
</evidence>
<comment type="caution">
    <text evidence="3">The sequence shown here is derived from an EMBL/GenBank/DDBJ whole genome shotgun (WGS) entry which is preliminary data.</text>
</comment>
<keyword evidence="4" id="KW-1185">Reference proteome</keyword>
<sequence>MGVKAGLGLKTIQWFIRGIQFCCAALILAVYSYFLASLHNHNLRIATSLRAVEGISGAATLYTLAGLLLLCCVAGLTATSLLAVVLDAAFVGAFIYVAVANRGGAGSCRGYVDTPFGKACRLQTACLAVAIIAIIFFVFSILVEVALARNRRREKRYGPSPQNDYTSGYGKRGGFLGRLFGRRKPGDAVADDANMLPPHTHPDQLDNNNNRHSYTTETTDHHANPYVNNDGYTKYETGYGHHGATTGHGPAVPPQSDAFQGVAPHNYRYGDGVYDHA</sequence>
<feature type="transmembrane region" description="Helical" evidence="2">
    <location>
        <begin position="81"/>
        <end position="102"/>
    </location>
</feature>
<evidence type="ECO:0000313" key="3">
    <source>
        <dbReference type="EMBL" id="KAK5993284.1"/>
    </source>
</evidence>
<name>A0ABR0SME9_9HYPO</name>
<evidence type="ECO:0000256" key="2">
    <source>
        <dbReference type="SAM" id="Phobius"/>
    </source>
</evidence>
<evidence type="ECO:0000313" key="4">
    <source>
        <dbReference type="Proteomes" id="UP001338125"/>
    </source>
</evidence>
<dbReference type="EMBL" id="JAVFKD010000012">
    <property type="protein sequence ID" value="KAK5993284.1"/>
    <property type="molecule type" value="Genomic_DNA"/>
</dbReference>
<evidence type="ECO:0008006" key="5">
    <source>
        <dbReference type="Google" id="ProtNLM"/>
    </source>
</evidence>
<feature type="transmembrane region" description="Helical" evidence="2">
    <location>
        <begin position="122"/>
        <end position="147"/>
    </location>
</feature>
<keyword evidence="2" id="KW-0472">Membrane</keyword>
<protein>
    <recommendedName>
        <fullName evidence="5">MARVEL domain-containing protein</fullName>
    </recommendedName>
</protein>
<dbReference type="Proteomes" id="UP001338125">
    <property type="component" value="Unassembled WGS sequence"/>
</dbReference>
<keyword evidence="2" id="KW-0812">Transmembrane</keyword>
<proteinExistence type="predicted"/>
<accession>A0ABR0SME9</accession>
<feature type="region of interest" description="Disordered" evidence="1">
    <location>
        <begin position="188"/>
        <end position="227"/>
    </location>
</feature>
<keyword evidence="2" id="KW-1133">Transmembrane helix</keyword>